<proteinExistence type="inferred from homology"/>
<dbReference type="GO" id="GO:0004300">
    <property type="term" value="F:enoyl-CoA hydratase activity"/>
    <property type="evidence" value="ECO:0007669"/>
    <property type="project" value="UniProtKB-EC"/>
</dbReference>
<dbReference type="SUPFAM" id="SSF52096">
    <property type="entry name" value="ClpP/crotonase"/>
    <property type="match status" value="1"/>
</dbReference>
<dbReference type="InterPro" id="IPR001753">
    <property type="entry name" value="Enoyl-CoA_hydra/iso"/>
</dbReference>
<comment type="caution">
    <text evidence="4">The sequence shown here is derived from an EMBL/GenBank/DDBJ whole genome shotgun (WGS) entry which is preliminary data.</text>
</comment>
<organism evidence="4 5">
    <name type="scientific">Methyloligella solikamskensis</name>
    <dbReference type="NCBI Taxonomy" id="1177756"/>
    <lineage>
        <taxon>Bacteria</taxon>
        <taxon>Pseudomonadati</taxon>
        <taxon>Pseudomonadota</taxon>
        <taxon>Alphaproteobacteria</taxon>
        <taxon>Hyphomicrobiales</taxon>
        <taxon>Hyphomicrobiaceae</taxon>
        <taxon>Methyloligella</taxon>
    </lineage>
</organism>
<keyword evidence="5" id="KW-1185">Reference proteome</keyword>
<name>A0ABW3JCJ9_9HYPH</name>
<dbReference type="PROSITE" id="PS00166">
    <property type="entry name" value="ENOYL_COA_HYDRATASE"/>
    <property type="match status" value="1"/>
</dbReference>
<evidence type="ECO:0000256" key="3">
    <source>
        <dbReference type="RuleBase" id="RU003707"/>
    </source>
</evidence>
<accession>A0ABW3JCJ9</accession>
<comment type="similarity">
    <text evidence="1 3">Belongs to the enoyl-CoA hydratase/isomerase family.</text>
</comment>
<reference evidence="5" key="1">
    <citation type="journal article" date="2019" name="Int. J. Syst. Evol. Microbiol.">
        <title>The Global Catalogue of Microorganisms (GCM) 10K type strain sequencing project: providing services to taxonomists for standard genome sequencing and annotation.</title>
        <authorList>
            <consortium name="The Broad Institute Genomics Platform"/>
            <consortium name="The Broad Institute Genome Sequencing Center for Infectious Disease"/>
            <person name="Wu L."/>
            <person name="Ma J."/>
        </authorList>
    </citation>
    <scope>NUCLEOTIDE SEQUENCE [LARGE SCALE GENOMIC DNA]</scope>
    <source>
        <strain evidence="5">CCUG 61697</strain>
    </source>
</reference>
<dbReference type="Gene3D" id="1.10.12.10">
    <property type="entry name" value="Lyase 2-enoyl-coa Hydratase, Chain A, domain 2"/>
    <property type="match status" value="1"/>
</dbReference>
<protein>
    <submittedName>
        <fullName evidence="4">Enoyl-CoA hydratase</fullName>
        <ecNumber evidence="4">4.2.1.17</ecNumber>
    </submittedName>
</protein>
<evidence type="ECO:0000313" key="5">
    <source>
        <dbReference type="Proteomes" id="UP001597102"/>
    </source>
</evidence>
<dbReference type="Proteomes" id="UP001597102">
    <property type="component" value="Unassembled WGS sequence"/>
</dbReference>
<gene>
    <name evidence="4" type="ORF">ACFQ2F_13235</name>
</gene>
<sequence length="264" mass="28209">MNGIETETKCETLLVAQEGGVAVITLNRPDAMNALNAKLLSELNTVLDKCDADPEIGCVVLTGGEKAFAAGADIKEMKDKSFADAFNTDFIAPYDAIASHKKPLIAAVSGFALGGGMELAMICDMIIAADSAQFGQPEIQLGIMPGAGGTQRLTRAVGKAKAMDLCLTGRRIDAEEAERSGLVARVVPQTALMEETMKIASKIASFSQPAVAMIKKSINTSMATPLPEGIRQERHLFYSTFATEDQKEGMAAFTEKRKPDFKDR</sequence>
<dbReference type="EMBL" id="JBHTJO010000002">
    <property type="protein sequence ID" value="MFD0988062.1"/>
    <property type="molecule type" value="Genomic_DNA"/>
</dbReference>
<dbReference type="InterPro" id="IPR014748">
    <property type="entry name" value="Enoyl-CoA_hydra_C"/>
</dbReference>
<dbReference type="PANTHER" id="PTHR11941:SF54">
    <property type="entry name" value="ENOYL-COA HYDRATASE, MITOCHONDRIAL"/>
    <property type="match status" value="1"/>
</dbReference>
<dbReference type="NCBIfam" id="NF004517">
    <property type="entry name" value="PRK05862.1"/>
    <property type="match status" value="1"/>
</dbReference>
<dbReference type="InterPro" id="IPR018376">
    <property type="entry name" value="Enoyl-CoA_hyd/isom_CS"/>
</dbReference>
<dbReference type="RefSeq" id="WP_379090824.1">
    <property type="nucleotide sequence ID" value="NZ_JBHTJO010000002.1"/>
</dbReference>
<keyword evidence="2 4" id="KW-0456">Lyase</keyword>
<evidence type="ECO:0000256" key="2">
    <source>
        <dbReference type="ARBA" id="ARBA00023239"/>
    </source>
</evidence>
<dbReference type="PANTHER" id="PTHR11941">
    <property type="entry name" value="ENOYL-COA HYDRATASE-RELATED"/>
    <property type="match status" value="1"/>
</dbReference>
<dbReference type="InterPro" id="IPR029045">
    <property type="entry name" value="ClpP/crotonase-like_dom_sf"/>
</dbReference>
<dbReference type="Pfam" id="PF00378">
    <property type="entry name" value="ECH_1"/>
    <property type="match status" value="1"/>
</dbReference>
<dbReference type="CDD" id="cd06558">
    <property type="entry name" value="crotonase-like"/>
    <property type="match status" value="1"/>
</dbReference>
<dbReference type="Gene3D" id="3.90.226.10">
    <property type="entry name" value="2-enoyl-CoA Hydratase, Chain A, domain 1"/>
    <property type="match status" value="1"/>
</dbReference>
<evidence type="ECO:0000256" key="1">
    <source>
        <dbReference type="ARBA" id="ARBA00005254"/>
    </source>
</evidence>
<evidence type="ECO:0000313" key="4">
    <source>
        <dbReference type="EMBL" id="MFD0988062.1"/>
    </source>
</evidence>
<dbReference type="EC" id="4.2.1.17" evidence="4"/>